<feature type="domain" description="SnoaL-like" evidence="1">
    <location>
        <begin position="5"/>
        <end position="99"/>
    </location>
</feature>
<protein>
    <submittedName>
        <fullName evidence="2">Membrane protein</fullName>
    </submittedName>
</protein>
<dbReference type="Pfam" id="PF12680">
    <property type="entry name" value="SnoaL_2"/>
    <property type="match status" value="1"/>
</dbReference>
<evidence type="ECO:0000313" key="3">
    <source>
        <dbReference type="Proteomes" id="UP000465301"/>
    </source>
</evidence>
<evidence type="ECO:0000259" key="1">
    <source>
        <dbReference type="Pfam" id="PF12680"/>
    </source>
</evidence>
<gene>
    <name evidence="2" type="ORF">MTIM_45740</name>
</gene>
<accession>A0A7I9ZCW9</accession>
<dbReference type="SUPFAM" id="SSF54427">
    <property type="entry name" value="NTF2-like"/>
    <property type="match status" value="1"/>
</dbReference>
<dbReference type="Proteomes" id="UP000465301">
    <property type="component" value="Unassembled WGS sequence"/>
</dbReference>
<dbReference type="Gene3D" id="3.10.450.50">
    <property type="match status" value="1"/>
</dbReference>
<organism evidence="2 3">
    <name type="scientific">Mycobacterium timonense</name>
    <dbReference type="NCBI Taxonomy" id="701043"/>
    <lineage>
        <taxon>Bacteria</taxon>
        <taxon>Bacillati</taxon>
        <taxon>Actinomycetota</taxon>
        <taxon>Actinomycetes</taxon>
        <taxon>Mycobacteriales</taxon>
        <taxon>Mycobacteriaceae</taxon>
        <taxon>Mycobacterium</taxon>
        <taxon>Mycobacterium avium complex (MAC)</taxon>
    </lineage>
</organism>
<dbReference type="InterPro" id="IPR037401">
    <property type="entry name" value="SnoaL-like"/>
</dbReference>
<dbReference type="InterPro" id="IPR032710">
    <property type="entry name" value="NTF2-like_dom_sf"/>
</dbReference>
<dbReference type="RefSeq" id="WP_163714321.1">
    <property type="nucleotide sequence ID" value="NZ_BLLA01000001.1"/>
</dbReference>
<evidence type="ECO:0000313" key="2">
    <source>
        <dbReference type="EMBL" id="GFG98695.1"/>
    </source>
</evidence>
<dbReference type="EMBL" id="BLLA01000001">
    <property type="protein sequence ID" value="GFG98695.1"/>
    <property type="molecule type" value="Genomic_DNA"/>
</dbReference>
<dbReference type="AlphaFoldDB" id="A0A7I9ZCW9"/>
<proteinExistence type="predicted"/>
<sequence>MHPFRKAVEERDEKAIQALLAETVVFTSPVAFKPYVGKPITAAILRGVLRVFENFRYVREIHDPGGRDHALVFETGIVGAPGVTITGCDFLHFNDDGLIDDFMVMVRPLSGATALSEAMGAQFDRIQREALELANQSGTA</sequence>
<reference evidence="2 3" key="1">
    <citation type="journal article" date="2019" name="Emerg. Microbes Infect.">
        <title>Comprehensive subspecies identification of 175 nontuberculous mycobacteria species based on 7547 genomic profiles.</title>
        <authorList>
            <person name="Matsumoto Y."/>
            <person name="Kinjo T."/>
            <person name="Motooka D."/>
            <person name="Nabeya D."/>
            <person name="Jung N."/>
            <person name="Uechi K."/>
            <person name="Horii T."/>
            <person name="Iida T."/>
            <person name="Fujita J."/>
            <person name="Nakamura S."/>
        </authorList>
    </citation>
    <scope>NUCLEOTIDE SEQUENCE [LARGE SCALE GENOMIC DNA]</scope>
    <source>
        <strain evidence="2 3">JCM 30726</strain>
    </source>
</reference>
<comment type="caution">
    <text evidence="2">The sequence shown here is derived from an EMBL/GenBank/DDBJ whole genome shotgun (WGS) entry which is preliminary data.</text>
</comment>
<name>A0A7I9ZCW9_9MYCO</name>
<keyword evidence="3" id="KW-1185">Reference proteome</keyword>